<evidence type="ECO:0000313" key="3">
    <source>
        <dbReference type="Proteomes" id="UP000279384"/>
    </source>
</evidence>
<reference evidence="2 3" key="1">
    <citation type="submission" date="2018-10" db="EMBL/GenBank/DDBJ databases">
        <title>Genomic Encyclopedia of Type Strains, Phase IV (KMG-IV): sequencing the most valuable type-strain genomes for metagenomic binning, comparative biology and taxonomic classification.</title>
        <authorList>
            <person name="Goeker M."/>
        </authorList>
    </citation>
    <scope>NUCLEOTIDE SEQUENCE [LARGE SCALE GENOMIC DNA]</scope>
    <source>
        <strain evidence="2 3">DSM 3303</strain>
    </source>
</reference>
<dbReference type="EMBL" id="RBID01000013">
    <property type="protein sequence ID" value="RKQ60267.1"/>
    <property type="molecule type" value="Genomic_DNA"/>
</dbReference>
<sequence>MRWRRVLAVWGLIVAVETLQGVLRQLWLVPWLGELPARQLGVVSGALLILLLTWATRRWLRLRTPAQQLQAGALWLLLMLLFEFGLGTLLGYPPERLLADYDPRAGGYLGLGMLVLLLAPWLLGRGRRRDGN</sequence>
<evidence type="ECO:0000256" key="1">
    <source>
        <dbReference type="SAM" id="Phobius"/>
    </source>
</evidence>
<protein>
    <submittedName>
        <fullName evidence="2">Uncharacterized protein</fullName>
    </submittedName>
</protein>
<feature type="transmembrane region" description="Helical" evidence="1">
    <location>
        <begin position="40"/>
        <end position="60"/>
    </location>
</feature>
<feature type="transmembrane region" description="Helical" evidence="1">
    <location>
        <begin position="105"/>
        <end position="123"/>
    </location>
</feature>
<dbReference type="AlphaFoldDB" id="A0A495BGQ3"/>
<name>A0A495BGQ3_VOGIN</name>
<gene>
    <name evidence="2" type="ORF">C8E02_1611</name>
</gene>
<feature type="transmembrane region" description="Helical" evidence="1">
    <location>
        <begin position="72"/>
        <end position="93"/>
    </location>
</feature>
<keyword evidence="1" id="KW-0472">Membrane</keyword>
<evidence type="ECO:0000313" key="2">
    <source>
        <dbReference type="EMBL" id="RKQ60267.1"/>
    </source>
</evidence>
<organism evidence="2 3">
    <name type="scientific">Vogesella indigofera</name>
    <name type="common">Pseudomonas indigofera</name>
    <dbReference type="NCBI Taxonomy" id="45465"/>
    <lineage>
        <taxon>Bacteria</taxon>
        <taxon>Pseudomonadati</taxon>
        <taxon>Pseudomonadota</taxon>
        <taxon>Betaproteobacteria</taxon>
        <taxon>Neisseriales</taxon>
        <taxon>Chromobacteriaceae</taxon>
        <taxon>Vogesella</taxon>
    </lineage>
</organism>
<comment type="caution">
    <text evidence="2">The sequence shown here is derived from an EMBL/GenBank/DDBJ whole genome shotgun (WGS) entry which is preliminary data.</text>
</comment>
<keyword evidence="1" id="KW-0812">Transmembrane</keyword>
<dbReference type="Proteomes" id="UP000279384">
    <property type="component" value="Unassembled WGS sequence"/>
</dbReference>
<keyword evidence="1" id="KW-1133">Transmembrane helix</keyword>
<proteinExistence type="predicted"/>
<accession>A0A495BGQ3</accession>